<evidence type="ECO:0000256" key="6">
    <source>
        <dbReference type="ARBA" id="ARBA00026066"/>
    </source>
</evidence>
<reference evidence="12" key="1">
    <citation type="journal article" date="2010" name="Int. J. Syst. Evol. Microbiol.">
        <title>Porticoccus litoralis gen. nov., sp. nov., a gammaproteobacterium isolated from the Yellow Sea.</title>
        <authorList>
            <person name="Oh H.M."/>
            <person name="Kim H."/>
            <person name="Kim K.M."/>
            <person name="Min G.S."/>
            <person name="Cho J.C."/>
        </authorList>
    </citation>
    <scope>NUCLEOTIDE SEQUENCE</scope>
    <source>
        <strain evidence="12">DSM 25064</strain>
    </source>
</reference>
<comment type="caution">
    <text evidence="12">The sequence shown here is derived from an EMBL/GenBank/DDBJ whole genome shotgun (WGS) entry which is preliminary data.</text>
</comment>
<sequence>MISISVQREDFDVGEEYQRLKADCRTVGGIALFTGLVRDITGNPLTSLQLEHYPGMTEKSLQATAEEALQRWPVADIRIVHRIGELKPGDQIVLVAVSGEHRAAVFSACEFIMDILKTSAPFWKKEVYRDGEGHWVEAKTSDQQRARRWQQD</sequence>
<evidence type="ECO:0000256" key="5">
    <source>
        <dbReference type="ARBA" id="ARBA00023150"/>
    </source>
</evidence>
<dbReference type="InterPro" id="IPR003448">
    <property type="entry name" value="Mopterin_biosynth_MoaE"/>
</dbReference>
<evidence type="ECO:0000256" key="1">
    <source>
        <dbReference type="ARBA" id="ARBA00005046"/>
    </source>
</evidence>
<comment type="subunit">
    <text evidence="6">Heterotetramer of 2 MoaD subunits and 2 MoaE subunits. Also stable as homodimer. The enzyme changes between these two forms during catalysis.</text>
</comment>
<dbReference type="SUPFAM" id="SSF54690">
    <property type="entry name" value="Molybdopterin synthase subunit MoaE"/>
    <property type="match status" value="1"/>
</dbReference>
<evidence type="ECO:0000256" key="11">
    <source>
        <dbReference type="ARBA" id="ARBA00049878"/>
    </source>
</evidence>
<dbReference type="EMBL" id="JAUUUU010000007">
    <property type="protein sequence ID" value="MDP1521477.1"/>
    <property type="molecule type" value="Genomic_DNA"/>
</dbReference>
<dbReference type="CDD" id="cd00756">
    <property type="entry name" value="MoaE"/>
    <property type="match status" value="1"/>
</dbReference>
<dbReference type="Gene3D" id="3.90.1170.40">
    <property type="entry name" value="Molybdopterin biosynthesis MoaE subunit"/>
    <property type="match status" value="1"/>
</dbReference>
<reference evidence="12" key="2">
    <citation type="submission" date="2023-08" db="EMBL/GenBank/DDBJ databases">
        <authorList>
            <person name="Luo J."/>
        </authorList>
    </citation>
    <scope>NUCLEOTIDE SEQUENCE</scope>
    <source>
        <strain evidence="12">DSM 25064</strain>
    </source>
</reference>
<comment type="pathway">
    <text evidence="1">Cofactor biosynthesis; molybdopterin biosynthesis.</text>
</comment>
<accession>A0AAW8B4Y7</accession>
<evidence type="ECO:0000256" key="3">
    <source>
        <dbReference type="ARBA" id="ARBA00011950"/>
    </source>
</evidence>
<keyword evidence="5" id="KW-0501">Molybdenum cofactor biosynthesis</keyword>
<evidence type="ECO:0000256" key="9">
    <source>
        <dbReference type="ARBA" id="ARBA00030781"/>
    </source>
</evidence>
<dbReference type="AlphaFoldDB" id="A0AAW8B4Y7"/>
<dbReference type="Proteomes" id="UP001178354">
    <property type="component" value="Unassembled WGS sequence"/>
</dbReference>
<evidence type="ECO:0000256" key="4">
    <source>
        <dbReference type="ARBA" id="ARBA00013858"/>
    </source>
</evidence>
<evidence type="ECO:0000256" key="2">
    <source>
        <dbReference type="ARBA" id="ARBA00005426"/>
    </source>
</evidence>
<dbReference type="InterPro" id="IPR036563">
    <property type="entry name" value="MoaE_sf"/>
</dbReference>
<dbReference type="RefSeq" id="WP_305171141.1">
    <property type="nucleotide sequence ID" value="NZ_JAUUUU010000007.1"/>
</dbReference>
<dbReference type="Pfam" id="PF02391">
    <property type="entry name" value="MoaE"/>
    <property type="match status" value="1"/>
</dbReference>
<comment type="similarity">
    <text evidence="2">Belongs to the MoaE family.</text>
</comment>
<proteinExistence type="inferred from homology"/>
<dbReference type="GO" id="GO:0030366">
    <property type="term" value="F:molybdopterin synthase activity"/>
    <property type="evidence" value="ECO:0007669"/>
    <property type="project" value="UniProtKB-EC"/>
</dbReference>
<name>A0AAW8B4Y7_9GAMM</name>
<dbReference type="EC" id="2.8.1.12" evidence="3"/>
<evidence type="ECO:0000256" key="7">
    <source>
        <dbReference type="ARBA" id="ARBA00029745"/>
    </source>
</evidence>
<organism evidence="12 13">
    <name type="scientific">Porticoccus litoralis</name>
    <dbReference type="NCBI Taxonomy" id="434086"/>
    <lineage>
        <taxon>Bacteria</taxon>
        <taxon>Pseudomonadati</taxon>
        <taxon>Pseudomonadota</taxon>
        <taxon>Gammaproteobacteria</taxon>
        <taxon>Cellvibrionales</taxon>
        <taxon>Porticoccaceae</taxon>
        <taxon>Porticoccus</taxon>
    </lineage>
</organism>
<evidence type="ECO:0000256" key="10">
    <source>
        <dbReference type="ARBA" id="ARBA00032474"/>
    </source>
</evidence>
<dbReference type="GO" id="GO:0006777">
    <property type="term" value="P:Mo-molybdopterin cofactor biosynthetic process"/>
    <property type="evidence" value="ECO:0007669"/>
    <property type="project" value="UniProtKB-KW"/>
</dbReference>
<dbReference type="PANTHER" id="PTHR23404">
    <property type="entry name" value="MOLYBDOPTERIN SYNTHASE RELATED"/>
    <property type="match status" value="1"/>
</dbReference>
<protein>
    <recommendedName>
        <fullName evidence="4">Molybdopterin synthase catalytic subunit</fullName>
        <ecNumber evidence="3">2.8.1.12</ecNumber>
    </recommendedName>
    <alternativeName>
        <fullName evidence="9">MPT synthase subunit 2</fullName>
    </alternativeName>
    <alternativeName>
        <fullName evidence="7">Molybdenum cofactor biosynthesis protein E</fullName>
    </alternativeName>
    <alternativeName>
        <fullName evidence="8">Molybdopterin-converting factor large subunit</fullName>
    </alternativeName>
    <alternativeName>
        <fullName evidence="10">Molybdopterin-converting factor subunit 2</fullName>
    </alternativeName>
</protein>
<evidence type="ECO:0000256" key="8">
    <source>
        <dbReference type="ARBA" id="ARBA00030407"/>
    </source>
</evidence>
<comment type="catalytic activity">
    <reaction evidence="11">
        <text>2 [molybdopterin-synthase sulfur-carrier protein]-C-terminal-Gly-aminoethanethioate + cyclic pyranopterin phosphate + H2O = molybdopterin + 2 [molybdopterin-synthase sulfur-carrier protein]-C-terminal Gly-Gly + 2 H(+)</text>
        <dbReference type="Rhea" id="RHEA:26333"/>
        <dbReference type="Rhea" id="RHEA-COMP:12202"/>
        <dbReference type="Rhea" id="RHEA-COMP:19907"/>
        <dbReference type="ChEBI" id="CHEBI:15377"/>
        <dbReference type="ChEBI" id="CHEBI:15378"/>
        <dbReference type="ChEBI" id="CHEBI:58698"/>
        <dbReference type="ChEBI" id="CHEBI:59648"/>
        <dbReference type="ChEBI" id="CHEBI:90778"/>
        <dbReference type="ChEBI" id="CHEBI:232372"/>
        <dbReference type="EC" id="2.8.1.12"/>
    </reaction>
</comment>
<evidence type="ECO:0000313" key="13">
    <source>
        <dbReference type="Proteomes" id="UP001178354"/>
    </source>
</evidence>
<evidence type="ECO:0000313" key="12">
    <source>
        <dbReference type="EMBL" id="MDP1521477.1"/>
    </source>
</evidence>
<gene>
    <name evidence="12" type="ORF">Q8A57_10900</name>
</gene>
<keyword evidence="13" id="KW-1185">Reference proteome</keyword>